<evidence type="ECO:0000313" key="3">
    <source>
        <dbReference type="Proteomes" id="UP001558613"/>
    </source>
</evidence>
<gene>
    <name evidence="2" type="ORF">QQF64_026420</name>
</gene>
<dbReference type="Proteomes" id="UP001558613">
    <property type="component" value="Unassembled WGS sequence"/>
</dbReference>
<feature type="signal peptide" evidence="1">
    <location>
        <begin position="1"/>
        <end position="25"/>
    </location>
</feature>
<evidence type="ECO:0000313" key="2">
    <source>
        <dbReference type="EMBL" id="KAL1273606.1"/>
    </source>
</evidence>
<sequence length="184" mass="19377">MRVPVRRLAGLWPWLLMAALQVVLGHTGLELAAAVESERSAAMIKVSLLKQEPTSRPITLEGVFAGGSAGYAEGKLMQCYKSSSATVHGSFASVLNSKLSEVKQQPASLVKCAGLVLFQACLPRLSSGGSEFAAPQVGERRYPNLTGFSGPVGGSQAEQNKIRHDDGGNVLFKEKRPLGAATGL</sequence>
<keyword evidence="3" id="KW-1185">Reference proteome</keyword>
<keyword evidence="1" id="KW-0732">Signal</keyword>
<comment type="caution">
    <text evidence="2">The sequence shown here is derived from an EMBL/GenBank/DDBJ whole genome shotgun (WGS) entry which is preliminary data.</text>
</comment>
<protein>
    <submittedName>
        <fullName evidence="2">Uncharacterized protein</fullName>
    </submittedName>
</protein>
<accession>A0ABR3NA46</accession>
<dbReference type="EMBL" id="JAYMGO010000005">
    <property type="protein sequence ID" value="KAL1273606.1"/>
    <property type="molecule type" value="Genomic_DNA"/>
</dbReference>
<evidence type="ECO:0000256" key="1">
    <source>
        <dbReference type="SAM" id="SignalP"/>
    </source>
</evidence>
<proteinExistence type="predicted"/>
<feature type="chain" id="PRO_5045241466" evidence="1">
    <location>
        <begin position="26"/>
        <end position="184"/>
    </location>
</feature>
<reference evidence="2 3" key="1">
    <citation type="submission" date="2023-09" db="EMBL/GenBank/DDBJ databases">
        <authorList>
            <person name="Wang M."/>
        </authorList>
    </citation>
    <scope>NUCLEOTIDE SEQUENCE [LARGE SCALE GENOMIC DNA]</scope>
    <source>
        <strain evidence="2">GT-2023</strain>
        <tissue evidence="2">Liver</tissue>
    </source>
</reference>
<organism evidence="2 3">
    <name type="scientific">Cirrhinus molitorella</name>
    <name type="common">mud carp</name>
    <dbReference type="NCBI Taxonomy" id="172907"/>
    <lineage>
        <taxon>Eukaryota</taxon>
        <taxon>Metazoa</taxon>
        <taxon>Chordata</taxon>
        <taxon>Craniata</taxon>
        <taxon>Vertebrata</taxon>
        <taxon>Euteleostomi</taxon>
        <taxon>Actinopterygii</taxon>
        <taxon>Neopterygii</taxon>
        <taxon>Teleostei</taxon>
        <taxon>Ostariophysi</taxon>
        <taxon>Cypriniformes</taxon>
        <taxon>Cyprinidae</taxon>
        <taxon>Labeoninae</taxon>
        <taxon>Labeonini</taxon>
        <taxon>Cirrhinus</taxon>
    </lineage>
</organism>
<name>A0ABR3NA46_9TELE</name>
<dbReference type="Gene3D" id="3.50.30.30">
    <property type="match status" value="1"/>
</dbReference>